<comment type="caution">
    <text evidence="3">The sequence shown here is derived from an EMBL/GenBank/DDBJ whole genome shotgun (WGS) entry which is preliminary data.</text>
</comment>
<proteinExistence type="predicted"/>
<evidence type="ECO:0000313" key="3">
    <source>
        <dbReference type="EMBL" id="MEJ2868068.1"/>
    </source>
</evidence>
<dbReference type="Gene3D" id="3.40.190.10">
    <property type="entry name" value="Periplasmic binding protein-like II"/>
    <property type="match status" value="1"/>
</dbReference>
<protein>
    <submittedName>
        <fullName evidence="3">ABC transporter substrate-binding protein</fullName>
    </submittedName>
</protein>
<dbReference type="Gene3D" id="3.10.105.10">
    <property type="entry name" value="Dipeptide-binding Protein, Domain 3"/>
    <property type="match status" value="1"/>
</dbReference>
<dbReference type="PANTHER" id="PTHR30290:SF65">
    <property type="entry name" value="MONOACYL PHOSPHATIDYLINOSITOL TETRAMANNOSIDE-BINDING PROTEIN LPQW-RELATED"/>
    <property type="match status" value="1"/>
</dbReference>
<keyword evidence="4" id="KW-1185">Reference proteome</keyword>
<dbReference type="SUPFAM" id="SSF53850">
    <property type="entry name" value="Periplasmic binding protein-like II"/>
    <property type="match status" value="1"/>
</dbReference>
<gene>
    <name evidence="3" type="ORF">WCD74_09855</name>
</gene>
<sequence length="504" mass="53812">MTLSRRTVLGGALAGAAALALAGCGGSGGSGDRLRVAFPGGGSRESLDPHVVPQFVDQARAKACFDVLAGWSQDMAPVPRLAESWESDASGTRWRIRLRSARWHDGRPVTATDVLATWRRIADPATSASAAASYRTVDFATSRAASATELDVVLSAPNSFFPLAWGAPGAEILPEGRIDPARPVGCGPFRFVSFTPGRSAVYSAYEGYWDGVPPSRELEFVVIDDENARVGALLSGQVAWVHDLRPTSARQLESDSRARLVSAPDSNTLFLPVRVDRPPFSDPRLREAVRLGIDREALVRVVLLGRGRPGNDMFGAGLEYYPTDVPQVTRDVDRARALVTEAGAQGLAFDLQTSTASPTFDPAAGLIAQQLTEIGLRPTVRQLPSENYFTAIRTTGVASLTRSGTLPIPDNLARRAVSTATQANYTGFRDTRIDDLVARASAATDPAVRDAAVREAQLLLRAESGNLVWASGAYDVGTAAHLAGYDVARTNSATWARFDRARLG</sequence>
<dbReference type="InterPro" id="IPR039424">
    <property type="entry name" value="SBP_5"/>
</dbReference>
<keyword evidence="1" id="KW-0732">Signal</keyword>
<feature type="signal peptide" evidence="1">
    <location>
        <begin position="1"/>
        <end position="22"/>
    </location>
</feature>
<dbReference type="EMBL" id="JBBEGN010000003">
    <property type="protein sequence ID" value="MEJ2868068.1"/>
    <property type="molecule type" value="Genomic_DNA"/>
</dbReference>
<evidence type="ECO:0000256" key="1">
    <source>
        <dbReference type="SAM" id="SignalP"/>
    </source>
</evidence>
<accession>A0ABU8ML82</accession>
<dbReference type="InterPro" id="IPR030678">
    <property type="entry name" value="Peptide/Ni-bd"/>
</dbReference>
<dbReference type="PIRSF" id="PIRSF002741">
    <property type="entry name" value="MppA"/>
    <property type="match status" value="1"/>
</dbReference>
<dbReference type="PROSITE" id="PS51257">
    <property type="entry name" value="PROKAR_LIPOPROTEIN"/>
    <property type="match status" value="1"/>
</dbReference>
<name>A0ABU8ML82_9PSEU</name>
<reference evidence="3 4" key="1">
    <citation type="submission" date="2024-03" db="EMBL/GenBank/DDBJ databases">
        <title>Actinomycetospora sp. OC33-EN08, a novel actinomycete isolated from wild orchid (Aerides multiflora).</title>
        <authorList>
            <person name="Suriyachadkun C."/>
        </authorList>
    </citation>
    <scope>NUCLEOTIDE SEQUENCE [LARGE SCALE GENOMIC DNA]</scope>
    <source>
        <strain evidence="3 4">OC33-EN08</strain>
    </source>
</reference>
<feature type="domain" description="Solute-binding protein family 5" evidence="2">
    <location>
        <begin position="77"/>
        <end position="408"/>
    </location>
</feature>
<dbReference type="InterPro" id="IPR000914">
    <property type="entry name" value="SBP_5_dom"/>
</dbReference>
<dbReference type="Proteomes" id="UP001385809">
    <property type="component" value="Unassembled WGS sequence"/>
</dbReference>
<evidence type="ECO:0000259" key="2">
    <source>
        <dbReference type="Pfam" id="PF00496"/>
    </source>
</evidence>
<dbReference type="CDD" id="cd08503">
    <property type="entry name" value="PBP2_NikA_DppA_OppA_like_17"/>
    <property type="match status" value="1"/>
</dbReference>
<dbReference type="PANTHER" id="PTHR30290">
    <property type="entry name" value="PERIPLASMIC BINDING COMPONENT OF ABC TRANSPORTER"/>
    <property type="match status" value="1"/>
</dbReference>
<organism evidence="3 4">
    <name type="scientific">Actinomycetospora aurantiaca</name>
    <dbReference type="NCBI Taxonomy" id="3129233"/>
    <lineage>
        <taxon>Bacteria</taxon>
        <taxon>Bacillati</taxon>
        <taxon>Actinomycetota</taxon>
        <taxon>Actinomycetes</taxon>
        <taxon>Pseudonocardiales</taxon>
        <taxon>Pseudonocardiaceae</taxon>
        <taxon>Actinomycetospora</taxon>
    </lineage>
</organism>
<dbReference type="InterPro" id="IPR006311">
    <property type="entry name" value="TAT_signal"/>
</dbReference>
<evidence type="ECO:0000313" key="4">
    <source>
        <dbReference type="Proteomes" id="UP001385809"/>
    </source>
</evidence>
<dbReference type="RefSeq" id="WP_337694667.1">
    <property type="nucleotide sequence ID" value="NZ_JBBEGN010000003.1"/>
</dbReference>
<dbReference type="Pfam" id="PF00496">
    <property type="entry name" value="SBP_bac_5"/>
    <property type="match status" value="1"/>
</dbReference>
<feature type="chain" id="PRO_5045766244" evidence="1">
    <location>
        <begin position="23"/>
        <end position="504"/>
    </location>
</feature>
<dbReference type="PROSITE" id="PS51318">
    <property type="entry name" value="TAT"/>
    <property type="match status" value="1"/>
</dbReference>